<dbReference type="Proteomes" id="UP001305414">
    <property type="component" value="Unassembled WGS sequence"/>
</dbReference>
<feature type="compositionally biased region" description="Basic residues" evidence="1">
    <location>
        <begin position="1"/>
        <end position="11"/>
    </location>
</feature>
<gene>
    <name evidence="2" type="ORF">RRF57_013182</name>
</gene>
<comment type="caution">
    <text evidence="2">The sequence shown here is derived from an EMBL/GenBank/DDBJ whole genome shotgun (WGS) entry which is preliminary data.</text>
</comment>
<protein>
    <submittedName>
        <fullName evidence="2">Uncharacterized protein</fullName>
    </submittedName>
</protein>
<proteinExistence type="predicted"/>
<keyword evidence="3" id="KW-1185">Reference proteome</keyword>
<organism evidence="2 3">
    <name type="scientific">Xylaria bambusicola</name>
    <dbReference type="NCBI Taxonomy" id="326684"/>
    <lineage>
        <taxon>Eukaryota</taxon>
        <taxon>Fungi</taxon>
        <taxon>Dikarya</taxon>
        <taxon>Ascomycota</taxon>
        <taxon>Pezizomycotina</taxon>
        <taxon>Sordariomycetes</taxon>
        <taxon>Xylariomycetidae</taxon>
        <taxon>Xylariales</taxon>
        <taxon>Xylariaceae</taxon>
        <taxon>Xylaria</taxon>
    </lineage>
</organism>
<evidence type="ECO:0000313" key="2">
    <source>
        <dbReference type="EMBL" id="KAK5637467.1"/>
    </source>
</evidence>
<accession>A0AAN7UWE8</accession>
<reference evidence="2 3" key="1">
    <citation type="submission" date="2023-10" db="EMBL/GenBank/DDBJ databases">
        <title>Draft genome sequence of Xylaria bambusicola isolate GMP-LS, the root and basal stem rot pathogen of sugarcane in Indonesia.</title>
        <authorList>
            <person name="Selvaraj P."/>
            <person name="Muralishankar V."/>
            <person name="Muruganantham S."/>
            <person name="Sp S."/>
            <person name="Haryani S."/>
            <person name="Lau K.J.X."/>
            <person name="Naqvi N.I."/>
        </authorList>
    </citation>
    <scope>NUCLEOTIDE SEQUENCE [LARGE SCALE GENOMIC DNA]</scope>
    <source>
        <strain evidence="2">GMP-LS</strain>
    </source>
</reference>
<sequence length="91" mass="10114">MEPRLTRRRKSMNILPAKSVHAQSQVTRSPPLDSQCGIHANDFPAGEFADRVLRGRVLFGKQGINIGANATRPKADAKHSNQQRRQGSNRL</sequence>
<evidence type="ECO:0000313" key="3">
    <source>
        <dbReference type="Proteomes" id="UP001305414"/>
    </source>
</evidence>
<dbReference type="AlphaFoldDB" id="A0AAN7UWE8"/>
<feature type="region of interest" description="Disordered" evidence="1">
    <location>
        <begin position="64"/>
        <end position="91"/>
    </location>
</feature>
<name>A0AAN7UWE8_9PEZI</name>
<dbReference type="EMBL" id="JAWHQM010000120">
    <property type="protein sequence ID" value="KAK5637467.1"/>
    <property type="molecule type" value="Genomic_DNA"/>
</dbReference>
<evidence type="ECO:0000256" key="1">
    <source>
        <dbReference type="SAM" id="MobiDB-lite"/>
    </source>
</evidence>
<feature type="region of interest" description="Disordered" evidence="1">
    <location>
        <begin position="1"/>
        <end position="38"/>
    </location>
</feature>